<name>A0A2R8BYN6_9RHOB</name>
<dbReference type="EMBL" id="ONZF01000008">
    <property type="protein sequence ID" value="SPJ25242.1"/>
    <property type="molecule type" value="Genomic_DNA"/>
</dbReference>
<dbReference type="Proteomes" id="UP000244912">
    <property type="component" value="Unassembled WGS sequence"/>
</dbReference>
<reference evidence="2" key="1">
    <citation type="submission" date="2018-03" db="EMBL/GenBank/DDBJ databases">
        <authorList>
            <person name="Rodrigo-Torres L."/>
            <person name="Arahal R. D."/>
            <person name="Lucena T."/>
        </authorList>
    </citation>
    <scope>NUCLEOTIDE SEQUENCE [LARGE SCALE GENOMIC DNA]</scope>
    <source>
        <strain evidence="2">CECT 8504</strain>
    </source>
</reference>
<dbReference type="AlphaFoldDB" id="A0A2R8BYN6"/>
<accession>A0A2R8BYN6</accession>
<keyword evidence="2" id="KW-1185">Reference proteome</keyword>
<evidence type="ECO:0000313" key="2">
    <source>
        <dbReference type="Proteomes" id="UP000244912"/>
    </source>
</evidence>
<protein>
    <submittedName>
        <fullName evidence="1">Uncharacterized protein</fullName>
    </submittedName>
</protein>
<sequence length="111" mass="11403">MGFGVSRALLILLLGLGFCDTRPPEPAVGSLSTSDMAARCAEDGGAWGNVPKSGAQVCYRRPADGGQTCSSGADCDGDCLARSRTCAPVTPIFGCTEILTNSGTRVTRCID</sequence>
<gene>
    <name evidence="1" type="ORF">PAA8504_03093</name>
</gene>
<evidence type="ECO:0000313" key="1">
    <source>
        <dbReference type="EMBL" id="SPJ25242.1"/>
    </source>
</evidence>
<organism evidence="1 2">
    <name type="scientific">Palleronia abyssalis</name>
    <dbReference type="NCBI Taxonomy" id="1501240"/>
    <lineage>
        <taxon>Bacteria</taxon>
        <taxon>Pseudomonadati</taxon>
        <taxon>Pseudomonadota</taxon>
        <taxon>Alphaproteobacteria</taxon>
        <taxon>Rhodobacterales</taxon>
        <taxon>Roseobacteraceae</taxon>
        <taxon>Palleronia</taxon>
    </lineage>
</organism>
<proteinExistence type="predicted"/>